<evidence type="ECO:0000259" key="8">
    <source>
        <dbReference type="Pfam" id="PF11967"/>
    </source>
</evidence>
<dbReference type="Gene3D" id="1.20.1440.120">
    <property type="entry name" value="Recombination protein O, C-terminal domain"/>
    <property type="match status" value="1"/>
</dbReference>
<keyword evidence="4 7" id="KW-0233">DNA recombination</keyword>
<evidence type="ECO:0000256" key="5">
    <source>
        <dbReference type="ARBA" id="ARBA00023204"/>
    </source>
</evidence>
<dbReference type="Pfam" id="PF02565">
    <property type="entry name" value="RecO_C"/>
    <property type="match status" value="1"/>
</dbReference>
<evidence type="ECO:0000256" key="3">
    <source>
        <dbReference type="ARBA" id="ARBA00022763"/>
    </source>
</evidence>
<sequence>MADILHKTKGIVLKTAKYGETSVIATLYTDKLGLQSYLINGVRSGGKRSGNKAVFFQPAALLDMVVYHNELKTLNRVREFKFSRIYRQLFSDVIKNGVALFMIELLHKTLRQPEANEDLFGFLEDSLLALDEADATVTANFPVFFAVHLCSILGFSPGIPPAALMTSPHLLLDLQSGEFRETPPEHHYYADREATLLITELLQARLPAELKSIRISSLKRNRVLDLMEIYYSLHLPEFGRMRTLPVLRAILS</sequence>
<evidence type="ECO:0000256" key="6">
    <source>
        <dbReference type="ARBA" id="ARBA00033409"/>
    </source>
</evidence>
<comment type="caution">
    <text evidence="9">The sequence shown here is derived from an EMBL/GenBank/DDBJ whole genome shotgun (WGS) entry which is preliminary data.</text>
</comment>
<keyword evidence="5 7" id="KW-0234">DNA repair</keyword>
<dbReference type="Gene3D" id="2.40.50.140">
    <property type="entry name" value="Nucleic acid-binding proteins"/>
    <property type="match status" value="1"/>
</dbReference>
<dbReference type="EMBL" id="JAJNEC010000006">
    <property type="protein sequence ID" value="MCD2425023.1"/>
    <property type="molecule type" value="Genomic_DNA"/>
</dbReference>
<evidence type="ECO:0000256" key="2">
    <source>
        <dbReference type="ARBA" id="ARBA00021310"/>
    </source>
</evidence>
<evidence type="ECO:0000256" key="1">
    <source>
        <dbReference type="ARBA" id="ARBA00007452"/>
    </source>
</evidence>
<evidence type="ECO:0000256" key="7">
    <source>
        <dbReference type="HAMAP-Rule" id="MF_00201"/>
    </source>
</evidence>
<dbReference type="SUPFAM" id="SSF50249">
    <property type="entry name" value="Nucleic acid-binding proteins"/>
    <property type="match status" value="1"/>
</dbReference>
<proteinExistence type="inferred from homology"/>
<keyword evidence="3 7" id="KW-0227">DNA damage</keyword>
<dbReference type="PANTHER" id="PTHR33991:SF1">
    <property type="entry name" value="DNA REPAIR PROTEIN RECO"/>
    <property type="match status" value="1"/>
</dbReference>
<dbReference type="InterPro" id="IPR022572">
    <property type="entry name" value="DNA_rep/recomb_RecO_N"/>
</dbReference>
<dbReference type="InterPro" id="IPR042242">
    <property type="entry name" value="RecO_C"/>
</dbReference>
<evidence type="ECO:0000313" key="9">
    <source>
        <dbReference type="EMBL" id="MCD2425023.1"/>
    </source>
</evidence>
<dbReference type="InterPro" id="IPR012340">
    <property type="entry name" value="NA-bd_OB-fold"/>
</dbReference>
<accession>A0ABS8PVC4</accession>
<dbReference type="HAMAP" id="MF_00201">
    <property type="entry name" value="RecO"/>
    <property type="match status" value="1"/>
</dbReference>
<comment type="function">
    <text evidence="7">Involved in DNA repair and RecF pathway recombination.</text>
</comment>
<dbReference type="SUPFAM" id="SSF57863">
    <property type="entry name" value="ArfGap/RecO-like zinc finger"/>
    <property type="match status" value="1"/>
</dbReference>
<dbReference type="NCBIfam" id="TIGR00613">
    <property type="entry name" value="reco"/>
    <property type="match status" value="1"/>
</dbReference>
<dbReference type="Proteomes" id="UP001199816">
    <property type="component" value="Unassembled WGS sequence"/>
</dbReference>
<organism evidence="9 10">
    <name type="scientific">Niabella pedocola</name>
    <dbReference type="NCBI Taxonomy" id="1752077"/>
    <lineage>
        <taxon>Bacteria</taxon>
        <taxon>Pseudomonadati</taxon>
        <taxon>Bacteroidota</taxon>
        <taxon>Chitinophagia</taxon>
        <taxon>Chitinophagales</taxon>
        <taxon>Chitinophagaceae</taxon>
        <taxon>Niabella</taxon>
    </lineage>
</organism>
<dbReference type="RefSeq" id="WP_231007424.1">
    <property type="nucleotide sequence ID" value="NZ_JAJNEC010000006.1"/>
</dbReference>
<reference evidence="9 10" key="1">
    <citation type="submission" date="2021-11" db="EMBL/GenBank/DDBJ databases">
        <title>Genomic of Niabella pedocola.</title>
        <authorList>
            <person name="Wu T."/>
        </authorList>
    </citation>
    <scope>NUCLEOTIDE SEQUENCE [LARGE SCALE GENOMIC DNA]</scope>
    <source>
        <strain evidence="9 10">JCM 31011</strain>
    </source>
</reference>
<dbReference type="InterPro" id="IPR003717">
    <property type="entry name" value="RecO"/>
</dbReference>
<dbReference type="PANTHER" id="PTHR33991">
    <property type="entry name" value="DNA REPAIR PROTEIN RECO"/>
    <property type="match status" value="1"/>
</dbReference>
<gene>
    <name evidence="7 9" type="primary">recO</name>
    <name evidence="9" type="ORF">LQ567_19720</name>
</gene>
<evidence type="ECO:0000313" key="10">
    <source>
        <dbReference type="Proteomes" id="UP001199816"/>
    </source>
</evidence>
<comment type="similarity">
    <text evidence="1 7">Belongs to the RecO family.</text>
</comment>
<dbReference type="InterPro" id="IPR037278">
    <property type="entry name" value="ARFGAP/RecO"/>
</dbReference>
<protein>
    <recommendedName>
        <fullName evidence="2 7">DNA repair protein RecO</fullName>
    </recommendedName>
    <alternativeName>
        <fullName evidence="6 7">Recombination protein O</fullName>
    </alternativeName>
</protein>
<feature type="domain" description="DNA replication/recombination mediator RecO N-terminal" evidence="8">
    <location>
        <begin position="5"/>
        <end position="77"/>
    </location>
</feature>
<dbReference type="Pfam" id="PF11967">
    <property type="entry name" value="RecO_N"/>
    <property type="match status" value="1"/>
</dbReference>
<evidence type="ECO:0000256" key="4">
    <source>
        <dbReference type="ARBA" id="ARBA00023172"/>
    </source>
</evidence>
<keyword evidence="10" id="KW-1185">Reference proteome</keyword>
<name>A0ABS8PVC4_9BACT</name>